<organism evidence="5 6">
    <name type="scientific">Vitrella brassicaformis (strain CCMP3155)</name>
    <dbReference type="NCBI Taxonomy" id="1169540"/>
    <lineage>
        <taxon>Eukaryota</taxon>
        <taxon>Sar</taxon>
        <taxon>Alveolata</taxon>
        <taxon>Colpodellida</taxon>
        <taxon>Vitrellaceae</taxon>
        <taxon>Vitrella</taxon>
    </lineage>
</organism>
<protein>
    <recommendedName>
        <fullName evidence="1">ATP-dependent DNA helicase</fullName>
        <ecNumber evidence="1">5.6.2.3</ecNumber>
    </recommendedName>
</protein>
<dbReference type="VEuPathDB" id="CryptoDB:Vbra_12502"/>
<proteinExistence type="inferred from homology"/>
<keyword evidence="1" id="KW-0234">DNA repair</keyword>
<keyword evidence="1" id="KW-0378">Hydrolase</keyword>
<dbReference type="STRING" id="1169540.A0A0G4EN76"/>
<feature type="compositionally biased region" description="Basic and acidic residues" evidence="2">
    <location>
        <begin position="194"/>
        <end position="207"/>
    </location>
</feature>
<evidence type="ECO:0000259" key="4">
    <source>
        <dbReference type="Pfam" id="PF21530"/>
    </source>
</evidence>
<dbReference type="GO" id="GO:0016887">
    <property type="term" value="F:ATP hydrolysis activity"/>
    <property type="evidence" value="ECO:0007669"/>
    <property type="project" value="RHEA"/>
</dbReference>
<dbReference type="OrthoDB" id="425788at2759"/>
<dbReference type="EMBL" id="CDMY01000270">
    <property type="protein sequence ID" value="CEL98451.1"/>
    <property type="molecule type" value="Genomic_DNA"/>
</dbReference>
<dbReference type="GO" id="GO:0006310">
    <property type="term" value="P:DNA recombination"/>
    <property type="evidence" value="ECO:0007669"/>
    <property type="project" value="UniProtKB-KW"/>
</dbReference>
<feature type="compositionally biased region" description="Low complexity" evidence="2">
    <location>
        <begin position="392"/>
        <end position="407"/>
    </location>
</feature>
<dbReference type="InterPro" id="IPR027417">
    <property type="entry name" value="P-loop_NTPase"/>
</dbReference>
<dbReference type="CDD" id="cd18809">
    <property type="entry name" value="SF1_C_RecD"/>
    <property type="match status" value="1"/>
</dbReference>
<keyword evidence="1" id="KW-0227">DNA damage</keyword>
<dbReference type="PhylomeDB" id="A0A0G4EN76"/>
<feature type="domain" description="DNA helicase Pif1-like 2B" evidence="4">
    <location>
        <begin position="556"/>
        <end position="594"/>
    </location>
</feature>
<keyword evidence="6" id="KW-1185">Reference proteome</keyword>
<feature type="domain" description="DNA helicase Pif1-like DEAD-box helicase" evidence="3">
    <location>
        <begin position="243"/>
        <end position="390"/>
    </location>
</feature>
<feature type="compositionally biased region" description="Low complexity" evidence="2">
    <location>
        <begin position="141"/>
        <end position="155"/>
    </location>
</feature>
<dbReference type="GO" id="GO:0005524">
    <property type="term" value="F:ATP binding"/>
    <property type="evidence" value="ECO:0007669"/>
    <property type="project" value="UniProtKB-KW"/>
</dbReference>
<dbReference type="InterPro" id="IPR010285">
    <property type="entry name" value="DNA_helicase_pif1-like_DEAD"/>
</dbReference>
<reference evidence="5 6" key="1">
    <citation type="submission" date="2014-11" db="EMBL/GenBank/DDBJ databases">
        <authorList>
            <person name="Zhu J."/>
            <person name="Qi W."/>
            <person name="Song R."/>
        </authorList>
    </citation>
    <scope>NUCLEOTIDE SEQUENCE [LARGE SCALE GENOMIC DNA]</scope>
</reference>
<dbReference type="PANTHER" id="PTHR47642">
    <property type="entry name" value="ATP-DEPENDENT DNA HELICASE"/>
    <property type="match status" value="1"/>
</dbReference>
<keyword evidence="1" id="KW-0347">Helicase</keyword>
<feature type="region of interest" description="Disordered" evidence="2">
    <location>
        <begin position="388"/>
        <end position="425"/>
    </location>
</feature>
<dbReference type="AlphaFoldDB" id="A0A0G4EN76"/>
<dbReference type="SUPFAM" id="SSF52540">
    <property type="entry name" value="P-loop containing nucleoside triphosphate hydrolases"/>
    <property type="match status" value="2"/>
</dbReference>
<dbReference type="EC" id="5.6.2.3" evidence="1"/>
<dbReference type="InterPro" id="IPR051055">
    <property type="entry name" value="PIF1_helicase"/>
</dbReference>
<evidence type="ECO:0000256" key="1">
    <source>
        <dbReference type="RuleBase" id="RU363044"/>
    </source>
</evidence>
<dbReference type="GO" id="GO:0043139">
    <property type="term" value="F:5'-3' DNA helicase activity"/>
    <property type="evidence" value="ECO:0007669"/>
    <property type="project" value="UniProtKB-EC"/>
</dbReference>
<evidence type="ECO:0000256" key="2">
    <source>
        <dbReference type="SAM" id="MobiDB-lite"/>
    </source>
</evidence>
<dbReference type="Gene3D" id="2.30.30.940">
    <property type="match status" value="1"/>
</dbReference>
<dbReference type="Pfam" id="PF05970">
    <property type="entry name" value="PIF1"/>
    <property type="match status" value="1"/>
</dbReference>
<comment type="cofactor">
    <cofactor evidence="1">
        <name>Mg(2+)</name>
        <dbReference type="ChEBI" id="CHEBI:18420"/>
    </cofactor>
</comment>
<comment type="similarity">
    <text evidence="1">Belongs to the helicase family.</text>
</comment>
<sequence>MTSPVPESVASVVLEKGTSSGSPCQYPYRNVPVYVRNKHLCICLRNKPAEQFHLWDFTLYDKLLEAEGKMSFKFKKKDCQVMLQGDPQTLRTIRQEVLALMNGLGVEGRSTRPQGRPALAAKGPHKPRQQPAQQANPYAKPSSSVASRPPSRANSFVSEPVLPRRADLKRQIDYHSGSLLPPLHPAKRNASRPTPDEMKRERERRDASPGGKSDSSGRSGRSGVSGVSAVSRPLALCPEADNLTEAQKKVVNLARYGKNVFFTGGAGVGKSYLIHILKSFIPQDTLFVTASTGLAACQIGGSTIQKFGGIQNSDDTVDRIVSSVTKSFQAMQRWTSAKTLIIDEISMVEGRFFQKLEELGRRLRGCHKPFGGLQLLISGDFLQLPPVPPNDPASLPAAAASSSRGPPGIKRSDSTASLQSNASTGSRRGVRKLPVIFAFETDAWRKTVQHTVELTQVFRQSNQQFISILNEIRFGNPSPATLTLLMAHARHLINGRQQQQQQQQGQSKAGVVATKLLPRRKEVDELNRESLRQLPGQTREFLAVDNTGPGGIDLDMATNAPRHLTLKKGAQVILVKTINASRHLVNGARGVVTQIHPKLLVHFPGAAGSKDHEINATCFDVRVGNQVVATRTQVPLVLAWAFTVHKSQGMTIDMAEVGLAGTFAEGQAYVALSRVKSLEGLTIHGVRDENELRYVIRANDRCLLYYENLRKAANR</sequence>
<dbReference type="Gene3D" id="3.40.50.300">
    <property type="entry name" value="P-loop containing nucleotide triphosphate hydrolases"/>
    <property type="match status" value="3"/>
</dbReference>
<dbReference type="GO" id="GO:0000723">
    <property type="term" value="P:telomere maintenance"/>
    <property type="evidence" value="ECO:0007669"/>
    <property type="project" value="InterPro"/>
</dbReference>
<feature type="compositionally biased region" description="Polar residues" evidence="2">
    <location>
        <begin position="414"/>
        <end position="425"/>
    </location>
</feature>
<accession>A0A0G4EN76</accession>
<dbReference type="InterPro" id="IPR049163">
    <property type="entry name" value="Pif1-like_2B_dom"/>
</dbReference>
<dbReference type="Proteomes" id="UP000041254">
    <property type="component" value="Unassembled WGS sequence"/>
</dbReference>
<comment type="catalytic activity">
    <reaction evidence="1">
        <text>ATP + H2O = ADP + phosphate + H(+)</text>
        <dbReference type="Rhea" id="RHEA:13065"/>
        <dbReference type="ChEBI" id="CHEBI:15377"/>
        <dbReference type="ChEBI" id="CHEBI:15378"/>
        <dbReference type="ChEBI" id="CHEBI:30616"/>
        <dbReference type="ChEBI" id="CHEBI:43474"/>
        <dbReference type="ChEBI" id="CHEBI:456216"/>
        <dbReference type="EC" id="5.6.2.3"/>
    </reaction>
</comment>
<keyword evidence="1" id="KW-0233">DNA recombination</keyword>
<dbReference type="GO" id="GO:0006281">
    <property type="term" value="P:DNA repair"/>
    <property type="evidence" value="ECO:0007669"/>
    <property type="project" value="UniProtKB-KW"/>
</dbReference>
<name>A0A0G4EN76_VITBC</name>
<dbReference type="InParanoid" id="A0A0G4EN76"/>
<keyword evidence="1" id="KW-0547">Nucleotide-binding</keyword>
<dbReference type="PANTHER" id="PTHR47642:SF7">
    <property type="entry name" value="ATP-DEPENDENT DNA HELICASE PIF1"/>
    <property type="match status" value="1"/>
</dbReference>
<evidence type="ECO:0000313" key="6">
    <source>
        <dbReference type="Proteomes" id="UP000041254"/>
    </source>
</evidence>
<gene>
    <name evidence="5" type="ORF">Vbra_12502</name>
</gene>
<feature type="compositionally biased region" description="Low complexity" evidence="2">
    <location>
        <begin position="208"/>
        <end position="226"/>
    </location>
</feature>
<feature type="compositionally biased region" description="Basic and acidic residues" evidence="2">
    <location>
        <begin position="162"/>
        <end position="173"/>
    </location>
</feature>
<feature type="region of interest" description="Disordered" evidence="2">
    <location>
        <begin position="105"/>
        <end position="226"/>
    </location>
</feature>
<evidence type="ECO:0000259" key="3">
    <source>
        <dbReference type="Pfam" id="PF05970"/>
    </source>
</evidence>
<keyword evidence="1" id="KW-0067">ATP-binding</keyword>
<evidence type="ECO:0000313" key="5">
    <source>
        <dbReference type="EMBL" id="CEL98451.1"/>
    </source>
</evidence>
<dbReference type="CDD" id="cd18037">
    <property type="entry name" value="DEXSc_Pif1_like"/>
    <property type="match status" value="1"/>
</dbReference>
<dbReference type="Pfam" id="PF21530">
    <property type="entry name" value="Pif1_2B_dom"/>
    <property type="match status" value="1"/>
</dbReference>